<dbReference type="EMBL" id="BAAALT010000231">
    <property type="protein sequence ID" value="GAA1826797.1"/>
    <property type="molecule type" value="Genomic_DNA"/>
</dbReference>
<evidence type="ECO:0000259" key="3">
    <source>
        <dbReference type="Pfam" id="PF10400"/>
    </source>
</evidence>
<dbReference type="Gene3D" id="6.10.140.190">
    <property type="match status" value="1"/>
</dbReference>
<evidence type="ECO:0000256" key="1">
    <source>
        <dbReference type="SAM" id="Coils"/>
    </source>
</evidence>
<keyword evidence="1" id="KW-0175">Coiled coil</keyword>
<dbReference type="InterPro" id="IPR005149">
    <property type="entry name" value="Tscrpt_reg_PadR_N"/>
</dbReference>
<dbReference type="SUPFAM" id="SSF46785">
    <property type="entry name" value="Winged helix' DNA-binding domain"/>
    <property type="match status" value="1"/>
</dbReference>
<comment type="caution">
    <text evidence="4">The sequence shown here is derived from an EMBL/GenBank/DDBJ whole genome shotgun (WGS) entry which is preliminary data.</text>
</comment>
<dbReference type="Pfam" id="PF03551">
    <property type="entry name" value="PadR"/>
    <property type="match status" value="1"/>
</dbReference>
<sequence>MARSSQTEMAVLGGLSIEPMTAYALREAIRDVLGHFWSESFGQIYPTLNALEEAGHVRREGGPRARSSVYALTPSGLARLRDLLAEPVQEAQPRNGLLLRLFFGRVLGRDRCLELLRDARDRARAQLGEYEGMLAQLTATEGHTPDWPYMRLTLLAGIHQCRAGVAWADECLTTLEGDPTP</sequence>
<dbReference type="PANTHER" id="PTHR43252">
    <property type="entry name" value="TRANSCRIPTIONAL REGULATOR YQJI"/>
    <property type="match status" value="1"/>
</dbReference>
<reference evidence="5" key="1">
    <citation type="journal article" date="2019" name="Int. J. Syst. Evol. Microbiol.">
        <title>The Global Catalogue of Microorganisms (GCM) 10K type strain sequencing project: providing services to taxonomists for standard genome sequencing and annotation.</title>
        <authorList>
            <consortium name="The Broad Institute Genomics Platform"/>
            <consortium name="The Broad Institute Genome Sequencing Center for Infectious Disease"/>
            <person name="Wu L."/>
            <person name="Ma J."/>
        </authorList>
    </citation>
    <scope>NUCLEOTIDE SEQUENCE [LARGE SCALE GENOMIC DNA]</scope>
    <source>
        <strain evidence="5">JCM 13250</strain>
    </source>
</reference>
<feature type="coiled-coil region" evidence="1">
    <location>
        <begin position="113"/>
        <end position="140"/>
    </location>
</feature>
<dbReference type="InterPro" id="IPR018309">
    <property type="entry name" value="Tscrpt_reg_PadR_C"/>
</dbReference>
<dbReference type="Gene3D" id="1.10.10.10">
    <property type="entry name" value="Winged helix-like DNA-binding domain superfamily/Winged helix DNA-binding domain"/>
    <property type="match status" value="1"/>
</dbReference>
<feature type="domain" description="Transcription regulator PadR N-terminal" evidence="2">
    <location>
        <begin position="11"/>
        <end position="81"/>
    </location>
</feature>
<dbReference type="Pfam" id="PF10400">
    <property type="entry name" value="Vir_act_alpha_C"/>
    <property type="match status" value="1"/>
</dbReference>
<keyword evidence="5" id="KW-1185">Reference proteome</keyword>
<dbReference type="InterPro" id="IPR036390">
    <property type="entry name" value="WH_DNA-bd_sf"/>
</dbReference>
<dbReference type="Proteomes" id="UP001500218">
    <property type="component" value="Unassembled WGS sequence"/>
</dbReference>
<evidence type="ECO:0000313" key="5">
    <source>
        <dbReference type="Proteomes" id="UP001500218"/>
    </source>
</evidence>
<feature type="domain" description="Transcription regulator PadR C-terminal" evidence="3">
    <location>
        <begin position="94"/>
        <end position="176"/>
    </location>
</feature>
<dbReference type="RefSeq" id="WP_344138122.1">
    <property type="nucleotide sequence ID" value="NZ_BAAALT010000231.1"/>
</dbReference>
<organism evidence="4 5">
    <name type="scientific">Luedemannella flava</name>
    <dbReference type="NCBI Taxonomy" id="349316"/>
    <lineage>
        <taxon>Bacteria</taxon>
        <taxon>Bacillati</taxon>
        <taxon>Actinomycetota</taxon>
        <taxon>Actinomycetes</taxon>
        <taxon>Micromonosporales</taxon>
        <taxon>Micromonosporaceae</taxon>
        <taxon>Luedemannella</taxon>
    </lineage>
</organism>
<accession>A0ABP4YUH9</accession>
<proteinExistence type="predicted"/>
<dbReference type="PANTHER" id="PTHR43252:SF6">
    <property type="entry name" value="NEGATIVE TRANSCRIPTION REGULATOR PADR"/>
    <property type="match status" value="1"/>
</dbReference>
<name>A0ABP4YUH9_9ACTN</name>
<dbReference type="InterPro" id="IPR036388">
    <property type="entry name" value="WH-like_DNA-bd_sf"/>
</dbReference>
<evidence type="ECO:0000313" key="4">
    <source>
        <dbReference type="EMBL" id="GAA1826797.1"/>
    </source>
</evidence>
<gene>
    <name evidence="4" type="ORF">GCM10009682_52920</name>
</gene>
<evidence type="ECO:0000259" key="2">
    <source>
        <dbReference type="Pfam" id="PF03551"/>
    </source>
</evidence>
<protein>
    <submittedName>
        <fullName evidence="4">PadR family transcriptional regulator</fullName>
    </submittedName>
</protein>